<feature type="domain" description="EamA" evidence="7">
    <location>
        <begin position="144"/>
        <end position="275"/>
    </location>
</feature>
<feature type="transmembrane region" description="Helical" evidence="6">
    <location>
        <begin position="89"/>
        <end position="106"/>
    </location>
</feature>
<evidence type="ECO:0000256" key="5">
    <source>
        <dbReference type="ARBA" id="ARBA00023136"/>
    </source>
</evidence>
<name>A0A1T5HYG6_9GAMM</name>
<organism evidence="8 9">
    <name type="scientific">Photobacterium piscicola</name>
    <dbReference type="NCBI Taxonomy" id="1378299"/>
    <lineage>
        <taxon>Bacteria</taxon>
        <taxon>Pseudomonadati</taxon>
        <taxon>Pseudomonadota</taxon>
        <taxon>Gammaproteobacteria</taxon>
        <taxon>Vibrionales</taxon>
        <taxon>Vibrionaceae</taxon>
        <taxon>Photobacterium</taxon>
    </lineage>
</organism>
<gene>
    <name evidence="8" type="primary">yijE</name>
    <name evidence="8" type="ORF">CZ809_01303</name>
</gene>
<dbReference type="OrthoDB" id="9150437at2"/>
<evidence type="ECO:0000256" key="6">
    <source>
        <dbReference type="SAM" id="Phobius"/>
    </source>
</evidence>
<feature type="domain" description="EamA" evidence="7">
    <location>
        <begin position="3"/>
        <end position="133"/>
    </location>
</feature>
<feature type="transmembrane region" description="Helical" evidence="6">
    <location>
        <begin position="258"/>
        <end position="276"/>
    </location>
</feature>
<dbReference type="SUPFAM" id="SSF103481">
    <property type="entry name" value="Multidrug resistance efflux transporter EmrE"/>
    <property type="match status" value="2"/>
</dbReference>
<keyword evidence="2" id="KW-1003">Cell membrane</keyword>
<dbReference type="Proteomes" id="UP000189966">
    <property type="component" value="Unassembled WGS sequence"/>
</dbReference>
<dbReference type="InterPro" id="IPR000620">
    <property type="entry name" value="EamA_dom"/>
</dbReference>
<dbReference type="Gene3D" id="1.10.3730.20">
    <property type="match status" value="1"/>
</dbReference>
<comment type="subcellular location">
    <subcellularLocation>
        <location evidence="1">Cell membrane</location>
        <topology evidence="1">Multi-pass membrane protein</topology>
    </subcellularLocation>
</comment>
<accession>A0A1T5HYG6</accession>
<feature type="transmembrane region" description="Helical" evidence="6">
    <location>
        <begin position="31"/>
        <end position="50"/>
    </location>
</feature>
<feature type="transmembrane region" description="Helical" evidence="6">
    <location>
        <begin position="118"/>
        <end position="139"/>
    </location>
</feature>
<reference evidence="8 9" key="1">
    <citation type="submission" date="2017-02" db="EMBL/GenBank/DDBJ databases">
        <authorList>
            <person name="Peterson S.W."/>
        </authorList>
    </citation>
    <scope>NUCLEOTIDE SEQUENCE [LARGE SCALE GENOMIC DNA]</scope>
    <source>
        <strain evidence="9">type strain: NCCB 100098</strain>
    </source>
</reference>
<evidence type="ECO:0000256" key="2">
    <source>
        <dbReference type="ARBA" id="ARBA00022475"/>
    </source>
</evidence>
<dbReference type="GO" id="GO:0005886">
    <property type="term" value="C:plasma membrane"/>
    <property type="evidence" value="ECO:0007669"/>
    <property type="project" value="UniProtKB-SubCell"/>
</dbReference>
<feature type="transmembrane region" description="Helical" evidence="6">
    <location>
        <begin position="62"/>
        <end position="83"/>
    </location>
</feature>
<dbReference type="PANTHER" id="PTHR42920">
    <property type="entry name" value="OS03G0707200 PROTEIN-RELATED"/>
    <property type="match status" value="1"/>
</dbReference>
<feature type="transmembrane region" description="Helical" evidence="6">
    <location>
        <begin position="204"/>
        <end position="225"/>
    </location>
</feature>
<dbReference type="PANTHER" id="PTHR42920:SF5">
    <property type="entry name" value="EAMA DOMAIN-CONTAINING PROTEIN"/>
    <property type="match status" value="1"/>
</dbReference>
<dbReference type="InterPro" id="IPR037185">
    <property type="entry name" value="EmrE-like"/>
</dbReference>
<dbReference type="RefSeq" id="WP_080156617.1">
    <property type="nucleotide sequence ID" value="NZ_FUZI01000002.1"/>
</dbReference>
<dbReference type="Pfam" id="PF00892">
    <property type="entry name" value="EamA"/>
    <property type="match status" value="2"/>
</dbReference>
<dbReference type="AlphaFoldDB" id="A0A1T5HYG6"/>
<feature type="transmembrane region" description="Helical" evidence="6">
    <location>
        <begin position="232"/>
        <end position="252"/>
    </location>
</feature>
<keyword evidence="4 6" id="KW-1133">Transmembrane helix</keyword>
<proteinExistence type="predicted"/>
<feature type="transmembrane region" description="Helical" evidence="6">
    <location>
        <begin position="145"/>
        <end position="164"/>
    </location>
</feature>
<evidence type="ECO:0000256" key="4">
    <source>
        <dbReference type="ARBA" id="ARBA00022989"/>
    </source>
</evidence>
<evidence type="ECO:0000313" key="9">
    <source>
        <dbReference type="Proteomes" id="UP000189966"/>
    </source>
</evidence>
<dbReference type="EMBL" id="FUZI01000002">
    <property type="protein sequence ID" value="SKC31792.1"/>
    <property type="molecule type" value="Genomic_DNA"/>
</dbReference>
<evidence type="ECO:0000256" key="1">
    <source>
        <dbReference type="ARBA" id="ARBA00004651"/>
    </source>
</evidence>
<sequence>MKYYLSIQITAILFGLSAVIGEQLNVSVMTIVFGRSLLAVLTLIILLKLDHQSFFPTATKSAIFKLILNGSLLAIHWFCFFMGVKKGGVAVGTLGFACFPLFIILIESVFMGKKIGPIDILICILIAIGLIIITPHFSFDINNLGLVWGILAAITNALFIIFNRSISLKIHPLQSAFAQCLGCLLLSLPFGMTGMFTLQPIDMFLMVILGVFSTAIAQTLLVFSLQGLKAKTVSMIITLEPVYAIMFVWVLFAEKPTVTTLFGILFIITAAIFASLKKYR</sequence>
<dbReference type="InterPro" id="IPR051258">
    <property type="entry name" value="Diverse_Substrate_Transporter"/>
</dbReference>
<evidence type="ECO:0000313" key="8">
    <source>
        <dbReference type="EMBL" id="SKC31792.1"/>
    </source>
</evidence>
<keyword evidence="5 6" id="KW-0472">Membrane</keyword>
<evidence type="ECO:0000259" key="7">
    <source>
        <dbReference type="Pfam" id="PF00892"/>
    </source>
</evidence>
<feature type="transmembrane region" description="Helical" evidence="6">
    <location>
        <begin position="176"/>
        <end position="198"/>
    </location>
</feature>
<protein>
    <submittedName>
        <fullName evidence="8">Putative inner membrane transporter yiJE</fullName>
    </submittedName>
</protein>
<keyword evidence="3 6" id="KW-0812">Transmembrane</keyword>
<evidence type="ECO:0000256" key="3">
    <source>
        <dbReference type="ARBA" id="ARBA00022692"/>
    </source>
</evidence>